<evidence type="ECO:0000256" key="1">
    <source>
        <dbReference type="ARBA" id="ARBA00022729"/>
    </source>
</evidence>
<evidence type="ECO:0000259" key="3">
    <source>
        <dbReference type="PROSITE" id="PS51473"/>
    </source>
</evidence>
<evidence type="ECO:0000313" key="4">
    <source>
        <dbReference type="EMBL" id="KAG0477266.1"/>
    </source>
</evidence>
<dbReference type="InterPro" id="IPR002902">
    <property type="entry name" value="GNK2"/>
</dbReference>
<dbReference type="AlphaFoldDB" id="A0A835UZ90"/>
<reference evidence="4 5" key="1">
    <citation type="journal article" date="2020" name="Nat. Food">
        <title>A phased Vanilla planifolia genome enables genetic improvement of flavour and production.</title>
        <authorList>
            <person name="Hasing T."/>
            <person name="Tang H."/>
            <person name="Brym M."/>
            <person name="Khazi F."/>
            <person name="Huang T."/>
            <person name="Chambers A.H."/>
        </authorList>
    </citation>
    <scope>NUCLEOTIDE SEQUENCE [LARGE SCALE GENOMIC DNA]</scope>
    <source>
        <tissue evidence="4">Leaf</tissue>
    </source>
</reference>
<sequence>MPLPDIAQTASVSLSTKATVNESGGWDELQRLMADILPKASSSQSRFAVGKRMMEEQQNIYGLAWCSMDLTITDCLNCLSSVQDWL</sequence>
<evidence type="ECO:0000313" key="5">
    <source>
        <dbReference type="Proteomes" id="UP000636800"/>
    </source>
</evidence>
<dbReference type="InterPro" id="IPR038408">
    <property type="entry name" value="GNK2_sf"/>
</dbReference>
<protein>
    <recommendedName>
        <fullName evidence="3">Gnk2-homologous domain-containing protein</fullName>
    </recommendedName>
</protein>
<accession>A0A835UZ90</accession>
<comment type="caution">
    <text evidence="4">The sequence shown here is derived from an EMBL/GenBank/DDBJ whole genome shotgun (WGS) entry which is preliminary data.</text>
</comment>
<feature type="domain" description="Gnk2-homologous" evidence="3">
    <location>
        <begin position="7"/>
        <end position="86"/>
    </location>
</feature>
<dbReference type="Gene3D" id="3.30.430.20">
    <property type="entry name" value="Gnk2 domain, C-X8-C-X2-C motif"/>
    <property type="match status" value="1"/>
</dbReference>
<proteinExistence type="predicted"/>
<dbReference type="CDD" id="cd23509">
    <property type="entry name" value="Gnk2-like"/>
    <property type="match status" value="1"/>
</dbReference>
<keyword evidence="1" id="KW-0732">Signal</keyword>
<dbReference type="OrthoDB" id="2224430at2759"/>
<name>A0A835UZ90_VANPL</name>
<keyword evidence="2" id="KW-0677">Repeat</keyword>
<dbReference type="PROSITE" id="PS51473">
    <property type="entry name" value="GNK2"/>
    <property type="match status" value="1"/>
</dbReference>
<organism evidence="4 5">
    <name type="scientific">Vanilla planifolia</name>
    <name type="common">Vanilla</name>
    <dbReference type="NCBI Taxonomy" id="51239"/>
    <lineage>
        <taxon>Eukaryota</taxon>
        <taxon>Viridiplantae</taxon>
        <taxon>Streptophyta</taxon>
        <taxon>Embryophyta</taxon>
        <taxon>Tracheophyta</taxon>
        <taxon>Spermatophyta</taxon>
        <taxon>Magnoliopsida</taxon>
        <taxon>Liliopsida</taxon>
        <taxon>Asparagales</taxon>
        <taxon>Orchidaceae</taxon>
        <taxon>Vanilloideae</taxon>
        <taxon>Vanilleae</taxon>
        <taxon>Vanilla</taxon>
    </lineage>
</organism>
<keyword evidence="5" id="KW-1185">Reference proteome</keyword>
<gene>
    <name evidence="4" type="ORF">HPP92_014107</name>
</gene>
<dbReference type="Proteomes" id="UP000636800">
    <property type="component" value="Chromosome 6"/>
</dbReference>
<evidence type="ECO:0000256" key="2">
    <source>
        <dbReference type="ARBA" id="ARBA00022737"/>
    </source>
</evidence>
<dbReference type="EMBL" id="JADCNL010000006">
    <property type="protein sequence ID" value="KAG0477266.1"/>
    <property type="molecule type" value="Genomic_DNA"/>
</dbReference>
<dbReference type="Pfam" id="PF01657">
    <property type="entry name" value="Stress-antifung"/>
    <property type="match status" value="1"/>
</dbReference>